<dbReference type="InterPro" id="IPR050744">
    <property type="entry name" value="AI-2_Isomerase_LsrG"/>
</dbReference>
<protein>
    <submittedName>
        <fullName evidence="2">Antibiotic biosynthesis monooxygenase</fullName>
    </submittedName>
</protein>
<proteinExistence type="predicted"/>
<reference evidence="2 3" key="1">
    <citation type="submission" date="2012-10" db="EMBL/GenBank/DDBJ databases">
        <title>Genome sequencing of Tanticharoenia sakaeratensis NBRC 103193.</title>
        <authorList>
            <person name="Azuma Y."/>
            <person name="Hadano H."/>
            <person name="Hirakawa H."/>
            <person name="Matsushita K."/>
        </authorList>
    </citation>
    <scope>NUCLEOTIDE SEQUENCE [LARGE SCALE GENOMIC DNA]</scope>
    <source>
        <strain evidence="2 3">NBRC 103193</strain>
    </source>
</reference>
<dbReference type="GO" id="GO:0004497">
    <property type="term" value="F:monooxygenase activity"/>
    <property type="evidence" value="ECO:0007669"/>
    <property type="project" value="UniProtKB-KW"/>
</dbReference>
<dbReference type="PANTHER" id="PTHR33336">
    <property type="entry name" value="QUINOL MONOOXYGENASE YGIN-RELATED"/>
    <property type="match status" value="1"/>
</dbReference>
<dbReference type="OrthoDB" id="9812754at2"/>
<evidence type="ECO:0000259" key="1">
    <source>
        <dbReference type="PROSITE" id="PS51725"/>
    </source>
</evidence>
<dbReference type="SUPFAM" id="SSF54909">
    <property type="entry name" value="Dimeric alpha+beta barrel"/>
    <property type="match status" value="1"/>
</dbReference>
<name>A0A0D6MQJ7_9PROT</name>
<dbReference type="EMBL" id="BALE01000058">
    <property type="protein sequence ID" value="GAN55731.1"/>
    <property type="molecule type" value="Genomic_DNA"/>
</dbReference>
<accession>A0A0D6MQJ7</accession>
<dbReference type="InterPro" id="IPR011008">
    <property type="entry name" value="Dimeric_a/b-barrel"/>
</dbReference>
<evidence type="ECO:0000313" key="3">
    <source>
        <dbReference type="Proteomes" id="UP000032679"/>
    </source>
</evidence>
<dbReference type="GO" id="GO:0005829">
    <property type="term" value="C:cytosol"/>
    <property type="evidence" value="ECO:0007669"/>
    <property type="project" value="TreeGrafter"/>
</dbReference>
<dbReference type="Pfam" id="PF03992">
    <property type="entry name" value="ABM"/>
    <property type="match status" value="1"/>
</dbReference>
<sequence length="100" mass="11443">MSENYTVIAEFETTPDTHDAFAAICRFDAERSVADEPGCFLFHVLEPVDRPNVIVLYEVYASEDAFKAHNQMPHFKKFAQTVKELDIETVAVRFHHRIAG</sequence>
<dbReference type="PROSITE" id="PS51725">
    <property type="entry name" value="ABM"/>
    <property type="match status" value="1"/>
</dbReference>
<dbReference type="AlphaFoldDB" id="A0A0D6MQJ7"/>
<feature type="domain" description="ABM" evidence="1">
    <location>
        <begin position="5"/>
        <end position="94"/>
    </location>
</feature>
<organism evidence="2 3">
    <name type="scientific">Tanticharoenia sakaeratensis NBRC 103193</name>
    <dbReference type="NCBI Taxonomy" id="1231623"/>
    <lineage>
        <taxon>Bacteria</taxon>
        <taxon>Pseudomonadati</taxon>
        <taxon>Pseudomonadota</taxon>
        <taxon>Alphaproteobacteria</taxon>
        <taxon>Acetobacterales</taxon>
        <taxon>Acetobacteraceae</taxon>
        <taxon>Tanticharoenia</taxon>
    </lineage>
</organism>
<dbReference type="Proteomes" id="UP000032679">
    <property type="component" value="Unassembled WGS sequence"/>
</dbReference>
<dbReference type="InterPro" id="IPR007138">
    <property type="entry name" value="ABM_dom"/>
</dbReference>
<gene>
    <name evidence="2" type="ORF">Tasa_058_005</name>
</gene>
<keyword evidence="3" id="KW-1185">Reference proteome</keyword>
<dbReference type="RefSeq" id="WP_048851154.1">
    <property type="nucleotide sequence ID" value="NZ_BALE01000058.1"/>
</dbReference>
<dbReference type="STRING" id="1231623.Tasa_058_005"/>
<dbReference type="PANTHER" id="PTHR33336:SF1">
    <property type="entry name" value="(4S)-4-HYDROXY-5-PHOSPHONOOXYPENTANE-2,3-DIONE ISOMERASE"/>
    <property type="match status" value="1"/>
</dbReference>
<dbReference type="Gene3D" id="3.30.70.100">
    <property type="match status" value="1"/>
</dbReference>
<keyword evidence="2" id="KW-0560">Oxidoreductase</keyword>
<evidence type="ECO:0000313" key="2">
    <source>
        <dbReference type="EMBL" id="GAN55731.1"/>
    </source>
</evidence>
<keyword evidence="2" id="KW-0503">Monooxygenase</keyword>
<comment type="caution">
    <text evidence="2">The sequence shown here is derived from an EMBL/GenBank/DDBJ whole genome shotgun (WGS) entry which is preliminary data.</text>
</comment>